<dbReference type="EMBL" id="QBLH01002732">
    <property type="protein sequence ID" value="TGZ47506.1"/>
    <property type="molecule type" value="Genomic_DNA"/>
</dbReference>
<protein>
    <submittedName>
        <fullName evidence="2">Uncharacterized protein</fullName>
    </submittedName>
</protein>
<sequence>MKIQAHSENQINVCGYPSRERACSSNLLRLKRIPGRRRSLLSVTLYMYRSGKRAGEMRKDNSNNAGEQPGSVDDNQRRCRSQDGGEVEGEINRRRGREAEANDELTNESSKTSAKRKANSDFNAVITRNRRNNHST</sequence>
<keyword evidence="3" id="KW-1185">Reference proteome</keyword>
<organism evidence="2 3">
    <name type="scientific">Temnothorax longispinosus</name>
    <dbReference type="NCBI Taxonomy" id="300112"/>
    <lineage>
        <taxon>Eukaryota</taxon>
        <taxon>Metazoa</taxon>
        <taxon>Ecdysozoa</taxon>
        <taxon>Arthropoda</taxon>
        <taxon>Hexapoda</taxon>
        <taxon>Insecta</taxon>
        <taxon>Pterygota</taxon>
        <taxon>Neoptera</taxon>
        <taxon>Endopterygota</taxon>
        <taxon>Hymenoptera</taxon>
        <taxon>Apocrita</taxon>
        <taxon>Aculeata</taxon>
        <taxon>Formicoidea</taxon>
        <taxon>Formicidae</taxon>
        <taxon>Myrmicinae</taxon>
        <taxon>Temnothorax</taxon>
    </lineage>
</organism>
<evidence type="ECO:0000313" key="2">
    <source>
        <dbReference type="EMBL" id="TGZ47506.1"/>
    </source>
</evidence>
<feature type="region of interest" description="Disordered" evidence="1">
    <location>
        <begin position="51"/>
        <end position="136"/>
    </location>
</feature>
<dbReference type="Proteomes" id="UP000310200">
    <property type="component" value="Unassembled WGS sequence"/>
</dbReference>
<proteinExistence type="predicted"/>
<feature type="compositionally biased region" description="Basic and acidic residues" evidence="1">
    <location>
        <begin position="90"/>
        <end position="100"/>
    </location>
</feature>
<accession>A0A4S2KF45</accession>
<name>A0A4S2KF45_9HYME</name>
<evidence type="ECO:0000256" key="1">
    <source>
        <dbReference type="SAM" id="MobiDB-lite"/>
    </source>
</evidence>
<gene>
    <name evidence="2" type="ORF">DBV15_00009</name>
</gene>
<comment type="caution">
    <text evidence="2">The sequence shown here is derived from an EMBL/GenBank/DDBJ whole genome shotgun (WGS) entry which is preliminary data.</text>
</comment>
<evidence type="ECO:0000313" key="3">
    <source>
        <dbReference type="Proteomes" id="UP000310200"/>
    </source>
</evidence>
<reference evidence="2 3" key="1">
    <citation type="journal article" date="2019" name="Philos. Trans. R. Soc. Lond., B, Biol. Sci.">
        <title>Ant behaviour and brain gene expression of defending hosts depend on the ecological success of the intruding social parasite.</title>
        <authorList>
            <person name="Kaur R."/>
            <person name="Stoldt M."/>
            <person name="Jongepier E."/>
            <person name="Feldmeyer B."/>
            <person name="Menzel F."/>
            <person name="Bornberg-Bauer E."/>
            <person name="Foitzik S."/>
        </authorList>
    </citation>
    <scope>NUCLEOTIDE SEQUENCE [LARGE SCALE GENOMIC DNA]</scope>
    <source>
        <tissue evidence="2">Whole body</tissue>
    </source>
</reference>
<dbReference type="AlphaFoldDB" id="A0A4S2KF45"/>
<feature type="compositionally biased region" description="Basic and acidic residues" evidence="1">
    <location>
        <begin position="74"/>
        <end position="83"/>
    </location>
</feature>